<reference evidence="8" key="2">
    <citation type="submission" date="2015-01" db="EMBL/GenBank/DDBJ databases">
        <title>Evolutionary Origins and Diversification of the Mycorrhizal Mutualists.</title>
        <authorList>
            <consortium name="DOE Joint Genome Institute"/>
            <consortium name="Mycorrhizal Genomics Consortium"/>
            <person name="Kohler A."/>
            <person name="Kuo A."/>
            <person name="Nagy L.G."/>
            <person name="Floudas D."/>
            <person name="Copeland A."/>
            <person name="Barry K.W."/>
            <person name="Cichocki N."/>
            <person name="Veneault-Fourrey C."/>
            <person name="LaButti K."/>
            <person name="Lindquist E.A."/>
            <person name="Lipzen A."/>
            <person name="Lundell T."/>
            <person name="Morin E."/>
            <person name="Murat C."/>
            <person name="Riley R."/>
            <person name="Ohm R."/>
            <person name="Sun H."/>
            <person name="Tunlid A."/>
            <person name="Henrissat B."/>
            <person name="Grigoriev I.V."/>
            <person name="Hibbett D.S."/>
            <person name="Martin F."/>
        </authorList>
    </citation>
    <scope>NUCLEOTIDE SEQUENCE [LARGE SCALE GENOMIC DNA]</scope>
    <source>
        <strain evidence="8">MUT 4182</strain>
    </source>
</reference>
<dbReference type="EMBL" id="KN822971">
    <property type="protein sequence ID" value="KIO30502.1"/>
    <property type="molecule type" value="Genomic_DNA"/>
</dbReference>
<feature type="region of interest" description="Disordered" evidence="5">
    <location>
        <begin position="340"/>
        <end position="391"/>
    </location>
</feature>
<dbReference type="SUPFAM" id="SSF103025">
    <property type="entry name" value="Folate-binding domain"/>
    <property type="match status" value="1"/>
</dbReference>
<dbReference type="Pfam" id="PF25455">
    <property type="entry name" value="Beta-barrel_CAF17_C"/>
    <property type="match status" value="1"/>
</dbReference>
<keyword evidence="2" id="KW-0809">Transit peptide</keyword>
<evidence type="ECO:0000256" key="2">
    <source>
        <dbReference type="ARBA" id="ARBA00022946"/>
    </source>
</evidence>
<reference evidence="7 8" key="1">
    <citation type="submission" date="2014-04" db="EMBL/GenBank/DDBJ databases">
        <authorList>
            <consortium name="DOE Joint Genome Institute"/>
            <person name="Kuo A."/>
            <person name="Girlanda M."/>
            <person name="Perotto S."/>
            <person name="Kohler A."/>
            <person name="Nagy L.G."/>
            <person name="Floudas D."/>
            <person name="Copeland A."/>
            <person name="Barry K.W."/>
            <person name="Cichocki N."/>
            <person name="Veneault-Fourrey C."/>
            <person name="LaButti K."/>
            <person name="Lindquist E.A."/>
            <person name="Lipzen A."/>
            <person name="Lundell T."/>
            <person name="Morin E."/>
            <person name="Murat C."/>
            <person name="Sun H."/>
            <person name="Tunlid A."/>
            <person name="Henrissat B."/>
            <person name="Grigoriev I.V."/>
            <person name="Hibbett D.S."/>
            <person name="Martin F."/>
            <person name="Nordberg H.P."/>
            <person name="Cantor M.N."/>
            <person name="Hua S.X."/>
        </authorList>
    </citation>
    <scope>NUCLEOTIDE SEQUENCE [LARGE SCALE GENOMIC DNA]</scope>
    <source>
        <strain evidence="7 8">MUT 4182</strain>
    </source>
</reference>
<evidence type="ECO:0000313" key="7">
    <source>
        <dbReference type="EMBL" id="KIO30502.1"/>
    </source>
</evidence>
<dbReference type="InterPro" id="IPR057460">
    <property type="entry name" value="CAF17_C"/>
</dbReference>
<dbReference type="Proteomes" id="UP000054248">
    <property type="component" value="Unassembled WGS sequence"/>
</dbReference>
<feature type="region of interest" description="Disordered" evidence="5">
    <location>
        <begin position="424"/>
        <end position="448"/>
    </location>
</feature>
<evidence type="ECO:0000256" key="3">
    <source>
        <dbReference type="ARBA" id="ARBA00023128"/>
    </source>
</evidence>
<gene>
    <name evidence="7" type="ORF">M407DRAFT_20394</name>
</gene>
<evidence type="ECO:0000256" key="1">
    <source>
        <dbReference type="ARBA" id="ARBA00004173"/>
    </source>
</evidence>
<feature type="compositionally biased region" description="Low complexity" evidence="5">
    <location>
        <begin position="341"/>
        <end position="360"/>
    </location>
</feature>
<organism evidence="7 8">
    <name type="scientific">Tulasnella calospora MUT 4182</name>
    <dbReference type="NCBI Taxonomy" id="1051891"/>
    <lineage>
        <taxon>Eukaryota</taxon>
        <taxon>Fungi</taxon>
        <taxon>Dikarya</taxon>
        <taxon>Basidiomycota</taxon>
        <taxon>Agaricomycotina</taxon>
        <taxon>Agaricomycetes</taxon>
        <taxon>Cantharellales</taxon>
        <taxon>Tulasnellaceae</taxon>
        <taxon>Tulasnella</taxon>
    </lineage>
</organism>
<sequence length="448" mass="49072">MSMLARSLLRSPRSCPTPRALSARHLQALSLSSARNYSSNASTEPPRRCARVPNRALVAVTGSQASTFLNGIITVPIPTPEDDIWKINGGGMYSAFLSAQGRIMYDILIYPYTPRSPEEKSGYIVEYDPRAASAGETSTSAQQASPKHPTPTIISMMKRYILRSKVRVRDVSENWDIWAIWGSSLPQSVKDIARPDDWKWGRSGAVEPIYHDAERAPLNRVETQSWLLGQDSQSGPPATEAIWMVDRRAPGMGIRALLPKGVKPTSSDNVASSDEYTLHRIKLGVPEGVDDIPTQDSFPMDANMDMMGGGEKGCYVGQELTVRTYHTGVVRKRVVPVTLESQSQESSSSSGEANSADPSSVVTPPPQTAVQASWLSESPKPRPRAPGKLLSSTPDGYALALLRLEALKAAEGGEMRLFVTGADNQPIDITPRRPDWWPSETKEEEWTE</sequence>
<comment type="similarity">
    <text evidence="4">Belongs to the GcvT family. CAF17/IBA57 subfamily.</text>
</comment>
<evidence type="ECO:0000313" key="8">
    <source>
        <dbReference type="Proteomes" id="UP000054248"/>
    </source>
</evidence>
<dbReference type="InterPro" id="IPR017703">
    <property type="entry name" value="YgfZ/GCV_T_CS"/>
</dbReference>
<dbReference type="InterPro" id="IPR027266">
    <property type="entry name" value="TrmE/GcvT-like"/>
</dbReference>
<dbReference type="STRING" id="1051891.A0A0C3M9X4"/>
<dbReference type="GO" id="GO:0016226">
    <property type="term" value="P:iron-sulfur cluster assembly"/>
    <property type="evidence" value="ECO:0007669"/>
    <property type="project" value="TreeGrafter"/>
</dbReference>
<dbReference type="GO" id="GO:0005759">
    <property type="term" value="C:mitochondrial matrix"/>
    <property type="evidence" value="ECO:0007669"/>
    <property type="project" value="TreeGrafter"/>
</dbReference>
<dbReference type="OrthoDB" id="191995at2759"/>
<feature type="domain" description="CAF17 C-terminal" evidence="6">
    <location>
        <begin position="331"/>
        <end position="438"/>
    </location>
</feature>
<accession>A0A0C3M9X4</accession>
<dbReference type="InterPro" id="IPR045179">
    <property type="entry name" value="YgfZ/GcvT"/>
</dbReference>
<keyword evidence="8" id="KW-1185">Reference proteome</keyword>
<dbReference type="AlphaFoldDB" id="A0A0C3M9X4"/>
<comment type="subcellular location">
    <subcellularLocation>
        <location evidence="1">Mitochondrion</location>
    </subcellularLocation>
</comment>
<dbReference type="HOGENOM" id="CLU_007884_7_0_1"/>
<name>A0A0C3M9X4_9AGAM</name>
<evidence type="ECO:0000259" key="6">
    <source>
        <dbReference type="Pfam" id="PF25455"/>
    </source>
</evidence>
<dbReference type="PANTHER" id="PTHR22602:SF0">
    <property type="entry name" value="TRANSFERASE CAF17, MITOCHONDRIAL-RELATED"/>
    <property type="match status" value="1"/>
</dbReference>
<keyword evidence="3" id="KW-0496">Mitochondrion</keyword>
<protein>
    <recommendedName>
        <fullName evidence="6">CAF17 C-terminal domain-containing protein</fullName>
    </recommendedName>
</protein>
<evidence type="ECO:0000256" key="5">
    <source>
        <dbReference type="SAM" id="MobiDB-lite"/>
    </source>
</evidence>
<evidence type="ECO:0000256" key="4">
    <source>
        <dbReference type="ARBA" id="ARBA00093447"/>
    </source>
</evidence>
<proteinExistence type="inferred from homology"/>
<dbReference type="NCBIfam" id="TIGR03317">
    <property type="entry name" value="ygfZ_signature"/>
    <property type="match status" value="1"/>
</dbReference>
<dbReference type="Gene3D" id="3.30.1360.120">
    <property type="entry name" value="Probable tRNA modification gtpase trme, domain 1"/>
    <property type="match status" value="1"/>
</dbReference>
<dbReference type="PANTHER" id="PTHR22602">
    <property type="entry name" value="TRANSFERASE CAF17, MITOCHONDRIAL-RELATED"/>
    <property type="match status" value="1"/>
</dbReference>